<protein>
    <submittedName>
        <fullName evidence="2">Uncharacterized protein</fullName>
    </submittedName>
</protein>
<dbReference type="OrthoDB" id="853582at2"/>
<feature type="transmembrane region" description="Helical" evidence="1">
    <location>
        <begin position="51"/>
        <end position="75"/>
    </location>
</feature>
<evidence type="ECO:0000313" key="3">
    <source>
        <dbReference type="Proteomes" id="UP000273500"/>
    </source>
</evidence>
<comment type="caution">
    <text evidence="2">The sequence shown here is derived from an EMBL/GenBank/DDBJ whole genome shotgun (WGS) entry which is preliminary data.</text>
</comment>
<feature type="transmembrane region" description="Helical" evidence="1">
    <location>
        <begin position="87"/>
        <end position="106"/>
    </location>
</feature>
<dbReference type="RefSeq" id="WP_125424385.1">
    <property type="nucleotide sequence ID" value="NZ_RWIT01000023.1"/>
</dbReference>
<keyword evidence="1" id="KW-0472">Membrane</keyword>
<gene>
    <name evidence="2" type="ORF">EI291_21700</name>
</gene>
<organism evidence="2 3">
    <name type="scientific">Hymenobacter rigui</name>
    <dbReference type="NCBI Taxonomy" id="334424"/>
    <lineage>
        <taxon>Bacteria</taxon>
        <taxon>Pseudomonadati</taxon>
        <taxon>Bacteroidota</taxon>
        <taxon>Cytophagia</taxon>
        <taxon>Cytophagales</taxon>
        <taxon>Hymenobacteraceae</taxon>
        <taxon>Hymenobacter</taxon>
    </lineage>
</organism>
<accession>A0A428KBG2</accession>
<name>A0A428KBG2_9BACT</name>
<dbReference type="Proteomes" id="UP000273500">
    <property type="component" value="Unassembled WGS sequence"/>
</dbReference>
<evidence type="ECO:0000313" key="2">
    <source>
        <dbReference type="EMBL" id="RSK43724.1"/>
    </source>
</evidence>
<keyword evidence="3" id="KW-1185">Reference proteome</keyword>
<reference evidence="2 3" key="1">
    <citation type="submission" date="2018-12" db="EMBL/GenBank/DDBJ databases">
        <authorList>
            <person name="Feng G."/>
            <person name="Zhu H."/>
        </authorList>
    </citation>
    <scope>NUCLEOTIDE SEQUENCE [LARGE SCALE GENOMIC DNA]</scope>
    <source>
        <strain evidence="2 3">KCTC 12533</strain>
    </source>
</reference>
<dbReference type="EMBL" id="RWIT01000023">
    <property type="protein sequence ID" value="RSK43724.1"/>
    <property type="molecule type" value="Genomic_DNA"/>
</dbReference>
<sequence length="108" mass="12098">MADVKEKNGPLALLAGAALFVVFEVVTYYVLKFATSGMGMADQMQPENTIVSNWVKAVVFLLLYLAIVVVAVLVLSNRLPRRYRGQIMGWFYVSLVLAFVLLWPLFNP</sequence>
<proteinExistence type="predicted"/>
<dbReference type="AlphaFoldDB" id="A0A428KBG2"/>
<keyword evidence="1" id="KW-1133">Transmembrane helix</keyword>
<feature type="transmembrane region" description="Helical" evidence="1">
    <location>
        <begin position="12"/>
        <end position="31"/>
    </location>
</feature>
<keyword evidence="1" id="KW-0812">Transmembrane</keyword>
<evidence type="ECO:0000256" key="1">
    <source>
        <dbReference type="SAM" id="Phobius"/>
    </source>
</evidence>